<dbReference type="Proteomes" id="UP000076502">
    <property type="component" value="Unassembled WGS sequence"/>
</dbReference>
<accession>A0A154P7Y2</accession>
<sequence>MGPQLGTTPNAEATLRTHERQYTGVVSVTVAPSFVLAPGGPASVHQARRSGFVPASLEKMRDKTDGGSEDDAQTAEFRFNIDNGDDDKVPGGVGRGFTGSRPAGLMTGQELKPAIHLDNRYRLMRNEPMLDAEGRETDCIGEDETAPPDLDEYWKEITTKKGRLRKR</sequence>
<dbReference type="EMBL" id="KQ434839">
    <property type="protein sequence ID" value="KZC07951.1"/>
    <property type="molecule type" value="Genomic_DNA"/>
</dbReference>
<evidence type="ECO:0000313" key="3">
    <source>
        <dbReference type="Proteomes" id="UP000076502"/>
    </source>
</evidence>
<dbReference type="AlphaFoldDB" id="A0A154P7Y2"/>
<evidence type="ECO:0000256" key="1">
    <source>
        <dbReference type="SAM" id="MobiDB-lite"/>
    </source>
</evidence>
<keyword evidence="3" id="KW-1185">Reference proteome</keyword>
<feature type="region of interest" description="Disordered" evidence="1">
    <location>
        <begin position="81"/>
        <end position="107"/>
    </location>
</feature>
<proteinExistence type="predicted"/>
<organism evidence="2 3">
    <name type="scientific">Dufourea novaeangliae</name>
    <name type="common">Sweat bee</name>
    <dbReference type="NCBI Taxonomy" id="178035"/>
    <lineage>
        <taxon>Eukaryota</taxon>
        <taxon>Metazoa</taxon>
        <taxon>Ecdysozoa</taxon>
        <taxon>Arthropoda</taxon>
        <taxon>Hexapoda</taxon>
        <taxon>Insecta</taxon>
        <taxon>Pterygota</taxon>
        <taxon>Neoptera</taxon>
        <taxon>Endopterygota</taxon>
        <taxon>Hymenoptera</taxon>
        <taxon>Apocrita</taxon>
        <taxon>Aculeata</taxon>
        <taxon>Apoidea</taxon>
        <taxon>Anthophila</taxon>
        <taxon>Halictidae</taxon>
        <taxon>Rophitinae</taxon>
        <taxon>Dufourea</taxon>
    </lineage>
</organism>
<evidence type="ECO:0000313" key="2">
    <source>
        <dbReference type="EMBL" id="KZC07951.1"/>
    </source>
</evidence>
<protein>
    <submittedName>
        <fullName evidence="2">Uncharacterized protein</fullName>
    </submittedName>
</protein>
<gene>
    <name evidence="2" type="ORF">WN55_09014</name>
</gene>
<reference evidence="2 3" key="1">
    <citation type="submission" date="2015-07" db="EMBL/GenBank/DDBJ databases">
        <title>The genome of Dufourea novaeangliae.</title>
        <authorList>
            <person name="Pan H."/>
            <person name="Kapheim K."/>
        </authorList>
    </citation>
    <scope>NUCLEOTIDE SEQUENCE [LARGE SCALE GENOMIC DNA]</scope>
    <source>
        <strain evidence="2">0120121106</strain>
        <tissue evidence="2">Whole body</tissue>
    </source>
</reference>
<name>A0A154P7Y2_DUFNO</name>